<dbReference type="PANTHER" id="PTHR43265:SF1">
    <property type="entry name" value="ESTERASE ESTD"/>
    <property type="match status" value="1"/>
</dbReference>
<dbReference type="AlphaFoldDB" id="A0A3Q9FPI7"/>
<dbReference type="InterPro" id="IPR029058">
    <property type="entry name" value="AB_hydrolase_fold"/>
</dbReference>
<proteinExistence type="predicted"/>
<reference evidence="2 3" key="1">
    <citation type="submission" date="2018-12" db="EMBL/GenBank/DDBJ databases">
        <title>Flammeovirga pectinis sp. nov., isolated from the gut of the Korean scallop, Patinopecten yessoensis.</title>
        <authorList>
            <person name="Bae J.-W."/>
            <person name="Jeong Y.-S."/>
            <person name="Kang W."/>
        </authorList>
    </citation>
    <scope>NUCLEOTIDE SEQUENCE [LARGE SCALE GENOMIC DNA]</scope>
    <source>
        <strain evidence="2 3">L12M1</strain>
    </source>
</reference>
<dbReference type="Pfam" id="PF00561">
    <property type="entry name" value="Abhydrolase_1"/>
    <property type="match status" value="1"/>
</dbReference>
<keyword evidence="2" id="KW-0378">Hydrolase</keyword>
<dbReference type="SUPFAM" id="SSF53474">
    <property type="entry name" value="alpha/beta-Hydrolases"/>
    <property type="match status" value="1"/>
</dbReference>
<dbReference type="OrthoDB" id="9809549at2"/>
<dbReference type="InterPro" id="IPR000073">
    <property type="entry name" value="AB_hydrolase_1"/>
</dbReference>
<dbReference type="Proteomes" id="UP000267268">
    <property type="component" value="Chromosome 1"/>
</dbReference>
<dbReference type="InterPro" id="IPR053145">
    <property type="entry name" value="AB_hydrolase_Est10"/>
</dbReference>
<evidence type="ECO:0000259" key="1">
    <source>
        <dbReference type="Pfam" id="PF00561"/>
    </source>
</evidence>
<dbReference type="KEGG" id="fll:EI427_06235"/>
<sequence length="550" mass="63008">MTFISSKLKNMNRFFFIISLLSFSIQICNAQWKNENLEGKWIGTADFELYPDLVFVNIDSLIKVKLFYHQEETNKVDNYKETLDSLTFQIDTPSMAATYKGEILNDSTIMGHLEVGYKQVDCNLIRVTPITIDDLGSLLGYFSFEDGRMIQIEPFYIDGTIHPLQILDFNNGKKRILYPTYKDEKQVTFSAGLKMASSYPTDFTITLFKNENGEAVRLQYDSYTEGTSLKEGKRLQDLADYKDISIKNEDIQIEGTLTYPNIDGGKLPLVIFVPGAGEQFRGNIFDEYVRTLPYYGIATFVYDKRGCGVSTGDRTTANFNDLAGDLTAVIEKLRKTKRIDSKNIGLVGFDQAGYVMPISASTNEHIKFILNISGALSKFADQEKQALEKRLKADLYTDYDIKITLDYQNLLMDYFETGVKTPELIAAHDKIIVTPMTEYVTTFDEEEYIAWWKRYFDFDAKQYWDKIKIPVYTLYGENDNLLDPTLNLERIASFKNSKYFEGKVFPKANHFLLTGGKRGDVQLTEVEGYPPFLFKTINEWIGVQVGLIKK</sequence>
<dbReference type="PANTHER" id="PTHR43265">
    <property type="entry name" value="ESTERASE ESTD"/>
    <property type="match status" value="1"/>
</dbReference>
<accession>A0A3Q9FPI7</accession>
<evidence type="ECO:0000313" key="3">
    <source>
        <dbReference type="Proteomes" id="UP000267268"/>
    </source>
</evidence>
<protein>
    <submittedName>
        <fullName evidence="2">Alpha/beta hydrolase</fullName>
    </submittedName>
</protein>
<name>A0A3Q9FPI7_9BACT</name>
<evidence type="ECO:0000313" key="2">
    <source>
        <dbReference type="EMBL" id="AZQ61849.1"/>
    </source>
</evidence>
<organism evidence="2 3">
    <name type="scientific">Flammeovirga pectinis</name>
    <dbReference type="NCBI Taxonomy" id="2494373"/>
    <lineage>
        <taxon>Bacteria</taxon>
        <taxon>Pseudomonadati</taxon>
        <taxon>Bacteroidota</taxon>
        <taxon>Cytophagia</taxon>
        <taxon>Cytophagales</taxon>
        <taxon>Flammeovirgaceae</taxon>
        <taxon>Flammeovirga</taxon>
    </lineage>
</organism>
<dbReference type="Gene3D" id="3.40.50.1820">
    <property type="entry name" value="alpha/beta hydrolase"/>
    <property type="match status" value="1"/>
</dbReference>
<gene>
    <name evidence="2" type="ORF">EI427_06235</name>
</gene>
<feature type="domain" description="AB hydrolase-1" evidence="1">
    <location>
        <begin position="268"/>
        <end position="513"/>
    </location>
</feature>
<dbReference type="EMBL" id="CP034562">
    <property type="protein sequence ID" value="AZQ61849.1"/>
    <property type="molecule type" value="Genomic_DNA"/>
</dbReference>
<keyword evidence="3" id="KW-1185">Reference proteome</keyword>
<dbReference type="GO" id="GO:0052689">
    <property type="term" value="F:carboxylic ester hydrolase activity"/>
    <property type="evidence" value="ECO:0007669"/>
    <property type="project" value="TreeGrafter"/>
</dbReference>